<sequence>MVEELGGVRVFVSDARVADERDAVQLMAQAHYEHDAEWVALTAEGLGDEFFELRTGRAGAIAQKFVNYRMGLVVVGDISDKLAASKPLRDWVRESNLGRSVWFVDELSELAERLGK</sequence>
<proteinExistence type="predicted"/>
<evidence type="ECO:0000313" key="2">
    <source>
        <dbReference type="EMBL" id="TCO35191.1"/>
    </source>
</evidence>
<evidence type="ECO:0000259" key="1">
    <source>
        <dbReference type="Pfam" id="PF13788"/>
    </source>
</evidence>
<dbReference type="RefSeq" id="WP_242001464.1">
    <property type="nucleotide sequence ID" value="NZ_SLWN01000001.1"/>
</dbReference>
<keyword evidence="3" id="KW-1185">Reference proteome</keyword>
<gene>
    <name evidence="2" type="ORF">EV652_10170</name>
</gene>
<accession>A0A4R2HUR0</accession>
<dbReference type="EMBL" id="SLWN01000001">
    <property type="protein sequence ID" value="TCO35191.1"/>
    <property type="molecule type" value="Genomic_DNA"/>
</dbReference>
<feature type="domain" description="DUF4180" evidence="1">
    <location>
        <begin position="12"/>
        <end position="114"/>
    </location>
</feature>
<dbReference type="Proteomes" id="UP000294508">
    <property type="component" value="Unassembled WGS sequence"/>
</dbReference>
<dbReference type="Pfam" id="PF13788">
    <property type="entry name" value="DUF4180"/>
    <property type="match status" value="1"/>
</dbReference>
<organism evidence="2 3">
    <name type="scientific">Kribbella steppae</name>
    <dbReference type="NCBI Taxonomy" id="2512223"/>
    <lineage>
        <taxon>Bacteria</taxon>
        <taxon>Bacillati</taxon>
        <taxon>Actinomycetota</taxon>
        <taxon>Actinomycetes</taxon>
        <taxon>Propionibacteriales</taxon>
        <taxon>Kribbellaceae</taxon>
        <taxon>Kribbella</taxon>
    </lineage>
</organism>
<dbReference type="AlphaFoldDB" id="A0A4R2HUR0"/>
<dbReference type="InterPro" id="IPR025438">
    <property type="entry name" value="DUF4180"/>
</dbReference>
<protein>
    <submittedName>
        <fullName evidence="2">Uncharacterized protein DUF4180</fullName>
    </submittedName>
</protein>
<evidence type="ECO:0000313" key="3">
    <source>
        <dbReference type="Proteomes" id="UP000294508"/>
    </source>
</evidence>
<name>A0A4R2HUR0_9ACTN</name>
<reference evidence="2 3" key="1">
    <citation type="journal article" date="2015" name="Stand. Genomic Sci.">
        <title>Genomic Encyclopedia of Bacterial and Archaeal Type Strains, Phase III: the genomes of soil and plant-associated and newly described type strains.</title>
        <authorList>
            <person name="Whitman W.B."/>
            <person name="Woyke T."/>
            <person name="Klenk H.P."/>
            <person name="Zhou Y."/>
            <person name="Lilburn T.G."/>
            <person name="Beck B.J."/>
            <person name="De Vos P."/>
            <person name="Vandamme P."/>
            <person name="Eisen J.A."/>
            <person name="Garrity G."/>
            <person name="Hugenholtz P."/>
            <person name="Kyrpides N.C."/>
        </authorList>
    </citation>
    <scope>NUCLEOTIDE SEQUENCE [LARGE SCALE GENOMIC DNA]</scope>
    <source>
        <strain evidence="2 3">VKM Ac-2572</strain>
    </source>
</reference>
<comment type="caution">
    <text evidence="2">The sequence shown here is derived from an EMBL/GenBank/DDBJ whole genome shotgun (WGS) entry which is preliminary data.</text>
</comment>